<dbReference type="OrthoDB" id="118550at2759"/>
<protein>
    <submittedName>
        <fullName evidence="2">Uncharacterized protein</fullName>
    </submittedName>
</protein>
<keyword evidence="3" id="KW-1185">Reference proteome</keyword>
<feature type="compositionally biased region" description="Basic and acidic residues" evidence="1">
    <location>
        <begin position="227"/>
        <end position="249"/>
    </location>
</feature>
<feature type="compositionally biased region" description="Basic and acidic residues" evidence="1">
    <location>
        <begin position="181"/>
        <end position="193"/>
    </location>
</feature>
<feature type="region of interest" description="Disordered" evidence="1">
    <location>
        <begin position="168"/>
        <end position="249"/>
    </location>
</feature>
<evidence type="ECO:0000313" key="2">
    <source>
        <dbReference type="EMBL" id="VFQ93536.1"/>
    </source>
</evidence>
<accession>A0A484MZC5</accession>
<dbReference type="Proteomes" id="UP000595140">
    <property type="component" value="Unassembled WGS sequence"/>
</dbReference>
<organism evidence="2 3">
    <name type="scientific">Cuscuta campestris</name>
    <dbReference type="NCBI Taxonomy" id="132261"/>
    <lineage>
        <taxon>Eukaryota</taxon>
        <taxon>Viridiplantae</taxon>
        <taxon>Streptophyta</taxon>
        <taxon>Embryophyta</taxon>
        <taxon>Tracheophyta</taxon>
        <taxon>Spermatophyta</taxon>
        <taxon>Magnoliopsida</taxon>
        <taxon>eudicotyledons</taxon>
        <taxon>Gunneridae</taxon>
        <taxon>Pentapetalae</taxon>
        <taxon>asterids</taxon>
        <taxon>lamiids</taxon>
        <taxon>Solanales</taxon>
        <taxon>Convolvulaceae</taxon>
        <taxon>Cuscuteae</taxon>
        <taxon>Cuscuta</taxon>
        <taxon>Cuscuta subgen. Grammica</taxon>
        <taxon>Cuscuta sect. Cleistogrammica</taxon>
    </lineage>
</organism>
<dbReference type="EMBL" id="OOIL02004928">
    <property type="protein sequence ID" value="VFQ93536.1"/>
    <property type="molecule type" value="Genomic_DNA"/>
</dbReference>
<name>A0A484MZC5_9ASTE</name>
<evidence type="ECO:0000313" key="3">
    <source>
        <dbReference type="Proteomes" id="UP000595140"/>
    </source>
</evidence>
<feature type="region of interest" description="Disordered" evidence="1">
    <location>
        <begin position="36"/>
        <end position="57"/>
    </location>
</feature>
<reference evidence="2 3" key="1">
    <citation type="submission" date="2018-04" db="EMBL/GenBank/DDBJ databases">
        <authorList>
            <person name="Vogel A."/>
        </authorList>
    </citation>
    <scope>NUCLEOTIDE SEQUENCE [LARGE SCALE GENOMIC DNA]</scope>
</reference>
<proteinExistence type="predicted"/>
<dbReference type="AlphaFoldDB" id="A0A484MZC5"/>
<evidence type="ECO:0000256" key="1">
    <source>
        <dbReference type="SAM" id="MobiDB-lite"/>
    </source>
</evidence>
<sequence>MTNSGLNGSSPHPVSPALGEESSCLVIPSEQCNLAVEGSRSSSSHVHVDTKPSPNEQPFVSLELFPQENGFIDDSSTEASSTHSLKLFGRTVLVTDSHKPSSPTSGASEVLLPTEEVDEDKLTSQTLPWGFIPVKLMLGTPDSLYYPSLPWALPYAAVSFSSSSAQQVHGPIPIKPQPVFENKDREEDQENHMEVSSSSSRSFETSKMKLSASSTRRKNGFLPYKRCLTERTNHGPGEEREEHPTRLCL</sequence>
<gene>
    <name evidence="2" type="ORF">CCAM_LOCUS35312</name>
</gene>